<sequence length="1168" mass="133555">MCSNSTIVNDGPTKKHLHAVKRIFRYLRGTVKRGLWYLKDSAIALIAFTDVDHAGCQDTRRSTSRNEDEIVKSLDDALVAPTDRLEFGKCNMRLKIDIKPKEATFQVVLDAPAFTPFYQAFLITVEVPAIYMQEFLATVSFHKDLGHSEDIIYLSDVSVDYLHQPWRAFSTIIDKCLSGKETVMDKIHLSRAQILWGMFYKKNIDYVYLLWEDLMFQIEYKEAKKTNKMSYPRFTKIIIDYFMSKDQSISRRNKMFWQTARDDTMFTVMRCISRHEDTQKPVQATKGIRIKTKAKVAKSDKKKQPAKMPKAKGLAVLSKVALTEAEQLKLATKRSKTQFHSSYASGSSDGVNTQSNVPDEQHLKTTGVDEGTGTIPGVPDVPIYESESKKESWSDSGEEDEDDENDFEDKSDGNDADDDANDDDNQEGDETNKDDDKTDSDGTESDRIKILELYDDVNVNLGNEDADMTNTDQGAPEQQNASQESGFEQLLNLENPSPADNEIASLIETSARHAMAITKITFGFTTTIPPTPSFFNPLPPQATLTPTPTTSEATTSFTSLLDFSSVFKFNDRILPQAVSDFTNHVIEKNVTESLEAAVLTRYSSQPKSTYEAAVSLSEFELTKILLDKMEERKSHLIADYKKKLDDALMTETKIKTPPLDQTEGRKEGNQAKKLSHPEIQEEPSHTINDSGVQQDQEFDMGNNDEQPADKEVSKADWFKKPERPPTPDSDWNKRQHVDSRPPQTWISQVAHAKEPHTSFDKLMDTSFDFLAFATIEQLDWHNPEGKPYPFDLSKPLLLIRDHRGRQVIPQDFFINKDLEYLKGGDLSRRYSTSVTKTKAATYDIKCIKDLVQNLWSPVKVTYDKHAYWGTSHWGSKRQYFYGFAANMSSSKDVYSRKRIIAVTRLTIMKKYDYGHLEEIEVRREDQKLYKFREGDFPRLRLQDIEDMLLLLVQKKLANLIIDKQSNLINKTTYTTNSDLKGVIYKDQNNRNRLMCADELHKFSDGTLDDVRSALNDIAKGIRMEYLPKRKWSGLEKQRARVMYEHVGPEVTRSQEGKRSQDDDKILCLVDDLKEVQDSHNKSNKLKVKDHYNMFTSEVKKSSLENSQLSQSFPVKRVSSQNSVVVIQLRGVWEKVRVFALKLIFSFPGEFRTFLGIPSHLNDQDATLF</sequence>
<organism evidence="2 3">
    <name type="scientific">Tanacetum coccineum</name>
    <dbReference type="NCBI Taxonomy" id="301880"/>
    <lineage>
        <taxon>Eukaryota</taxon>
        <taxon>Viridiplantae</taxon>
        <taxon>Streptophyta</taxon>
        <taxon>Embryophyta</taxon>
        <taxon>Tracheophyta</taxon>
        <taxon>Spermatophyta</taxon>
        <taxon>Magnoliopsida</taxon>
        <taxon>eudicotyledons</taxon>
        <taxon>Gunneridae</taxon>
        <taxon>Pentapetalae</taxon>
        <taxon>asterids</taxon>
        <taxon>campanulids</taxon>
        <taxon>Asterales</taxon>
        <taxon>Asteraceae</taxon>
        <taxon>Asteroideae</taxon>
        <taxon>Anthemideae</taxon>
        <taxon>Anthemidinae</taxon>
        <taxon>Tanacetum</taxon>
    </lineage>
</organism>
<dbReference type="PANTHER" id="PTHR11439:SF463">
    <property type="entry name" value="REVERSE TRANSCRIPTASE TY1_COPIA-TYPE DOMAIN-CONTAINING PROTEIN"/>
    <property type="match status" value="1"/>
</dbReference>
<dbReference type="Proteomes" id="UP001151760">
    <property type="component" value="Unassembled WGS sequence"/>
</dbReference>
<comment type="caution">
    <text evidence="2">The sequence shown here is derived from an EMBL/GenBank/DDBJ whole genome shotgun (WGS) entry which is preliminary data.</text>
</comment>
<dbReference type="PANTHER" id="PTHR11439">
    <property type="entry name" value="GAG-POL-RELATED RETROTRANSPOSON"/>
    <property type="match status" value="1"/>
</dbReference>
<feature type="region of interest" description="Disordered" evidence="1">
    <location>
        <begin position="652"/>
        <end position="742"/>
    </location>
</feature>
<feature type="compositionally biased region" description="Polar residues" evidence="1">
    <location>
        <begin position="685"/>
        <end position="695"/>
    </location>
</feature>
<feature type="compositionally biased region" description="Basic and acidic residues" evidence="1">
    <location>
        <begin position="430"/>
        <end position="452"/>
    </location>
</feature>
<feature type="compositionally biased region" description="Polar residues" evidence="1">
    <location>
        <begin position="338"/>
        <end position="358"/>
    </location>
</feature>
<dbReference type="EMBL" id="BQNB010013035">
    <property type="protein sequence ID" value="GJT11032.1"/>
    <property type="molecule type" value="Genomic_DNA"/>
</dbReference>
<proteinExistence type="predicted"/>
<keyword evidence="3" id="KW-1185">Reference proteome</keyword>
<feature type="compositionally biased region" description="Basic and acidic residues" evidence="1">
    <location>
        <begin position="662"/>
        <end position="684"/>
    </location>
</feature>
<feature type="compositionally biased region" description="Basic and acidic residues" evidence="1">
    <location>
        <begin position="707"/>
        <end position="739"/>
    </location>
</feature>
<feature type="region of interest" description="Disordered" evidence="1">
    <location>
        <begin position="331"/>
        <end position="485"/>
    </location>
</feature>
<feature type="compositionally biased region" description="Acidic residues" evidence="1">
    <location>
        <begin position="396"/>
        <end position="407"/>
    </location>
</feature>
<reference evidence="2" key="2">
    <citation type="submission" date="2022-01" db="EMBL/GenBank/DDBJ databases">
        <authorList>
            <person name="Yamashiro T."/>
            <person name="Shiraishi A."/>
            <person name="Satake H."/>
            <person name="Nakayama K."/>
        </authorList>
    </citation>
    <scope>NUCLEOTIDE SEQUENCE</scope>
</reference>
<feature type="compositionally biased region" description="Acidic residues" evidence="1">
    <location>
        <begin position="414"/>
        <end position="429"/>
    </location>
</feature>
<evidence type="ECO:0000313" key="2">
    <source>
        <dbReference type="EMBL" id="GJT11032.1"/>
    </source>
</evidence>
<protein>
    <submittedName>
        <fullName evidence="2">Uncharacterized protein</fullName>
    </submittedName>
</protein>
<evidence type="ECO:0000313" key="3">
    <source>
        <dbReference type="Proteomes" id="UP001151760"/>
    </source>
</evidence>
<name>A0ABQ5BAU3_9ASTR</name>
<reference evidence="2" key="1">
    <citation type="journal article" date="2022" name="Int. J. Mol. Sci.">
        <title>Draft Genome of Tanacetum Coccineum: Genomic Comparison of Closely Related Tanacetum-Family Plants.</title>
        <authorList>
            <person name="Yamashiro T."/>
            <person name="Shiraishi A."/>
            <person name="Nakayama K."/>
            <person name="Satake H."/>
        </authorList>
    </citation>
    <scope>NUCLEOTIDE SEQUENCE</scope>
</reference>
<feature type="compositionally biased region" description="Polar residues" evidence="1">
    <location>
        <begin position="468"/>
        <end position="485"/>
    </location>
</feature>
<accession>A0ABQ5BAU3</accession>
<evidence type="ECO:0000256" key="1">
    <source>
        <dbReference type="SAM" id="MobiDB-lite"/>
    </source>
</evidence>
<gene>
    <name evidence="2" type="ORF">Tco_0858074</name>
</gene>